<dbReference type="EMBL" id="QQAW01000003">
    <property type="protein sequence ID" value="RDI38555.1"/>
    <property type="molecule type" value="Genomic_DNA"/>
</dbReference>
<proteinExistence type="inferred from homology"/>
<dbReference type="EMBL" id="JABEQI010000003">
    <property type="protein sequence ID" value="MBB2186023.1"/>
    <property type="molecule type" value="Genomic_DNA"/>
</dbReference>
<keyword evidence="3" id="KW-1003">Cell membrane</keyword>
<gene>
    <name evidence="9" type="ORF">C7453_10314</name>
    <name evidence="8" type="ORF">HLH32_06430</name>
</gene>
<dbReference type="Proteomes" id="UP000562982">
    <property type="component" value="Unassembled WGS sequence"/>
</dbReference>
<protein>
    <submittedName>
        <fullName evidence="8">LysE family translocator</fullName>
    </submittedName>
    <submittedName>
        <fullName evidence="9">Threonine/homoserine/homoserine lactone efflux protein</fullName>
    </submittedName>
</protein>
<dbReference type="GO" id="GO:0042970">
    <property type="term" value="F:homoserine transmembrane transporter activity"/>
    <property type="evidence" value="ECO:0007669"/>
    <property type="project" value="TreeGrafter"/>
</dbReference>
<keyword evidence="10" id="KW-1185">Reference proteome</keyword>
<evidence type="ECO:0000256" key="4">
    <source>
        <dbReference type="ARBA" id="ARBA00022692"/>
    </source>
</evidence>
<feature type="transmembrane region" description="Helical" evidence="7">
    <location>
        <begin position="46"/>
        <end position="72"/>
    </location>
</feature>
<reference evidence="8 11" key="2">
    <citation type="submission" date="2020-04" db="EMBL/GenBank/DDBJ databases">
        <title>Description of novel Gluconacetobacter.</title>
        <authorList>
            <person name="Sombolestani A."/>
        </authorList>
    </citation>
    <scope>NUCLEOTIDE SEQUENCE [LARGE SCALE GENOMIC DNA]</scope>
    <source>
        <strain evidence="8 11">LMG 1382</strain>
    </source>
</reference>
<evidence type="ECO:0000313" key="8">
    <source>
        <dbReference type="EMBL" id="MBB2186023.1"/>
    </source>
</evidence>
<reference evidence="9 10" key="1">
    <citation type="submission" date="2018-07" db="EMBL/GenBank/DDBJ databases">
        <title>Genomic Encyclopedia of Type Strains, Phase IV (KMG-IV): sequencing the most valuable type-strain genomes for metagenomic binning, comparative biology and taxonomic classification.</title>
        <authorList>
            <person name="Goeker M."/>
        </authorList>
    </citation>
    <scope>NUCLEOTIDE SEQUENCE [LARGE SCALE GENOMIC DNA]</scope>
    <source>
        <strain evidence="9 10">DSM 5603</strain>
    </source>
</reference>
<dbReference type="OrthoDB" id="9804822at2"/>
<dbReference type="AlphaFoldDB" id="A0A370G483"/>
<comment type="caution">
    <text evidence="9">The sequence shown here is derived from an EMBL/GenBank/DDBJ whole genome shotgun (WGS) entry which is preliminary data.</text>
</comment>
<comment type="similarity">
    <text evidence="2">Belongs to the Rht family.</text>
</comment>
<evidence type="ECO:0000256" key="7">
    <source>
        <dbReference type="SAM" id="Phobius"/>
    </source>
</evidence>
<evidence type="ECO:0000313" key="11">
    <source>
        <dbReference type="Proteomes" id="UP000562982"/>
    </source>
</evidence>
<dbReference type="PANTHER" id="PTHR30086:SF14">
    <property type="entry name" value="HOMOSERINE_HOMOSERINE LACTONE EFFLUX PROTEIN"/>
    <property type="match status" value="1"/>
</dbReference>
<dbReference type="Pfam" id="PF01810">
    <property type="entry name" value="LysE"/>
    <property type="match status" value="1"/>
</dbReference>
<dbReference type="RefSeq" id="WP_114726719.1">
    <property type="nucleotide sequence ID" value="NZ_BJMI01000005.1"/>
</dbReference>
<name>A0A370G483_GLULI</name>
<accession>A0A370G483</accession>
<evidence type="ECO:0000256" key="5">
    <source>
        <dbReference type="ARBA" id="ARBA00022989"/>
    </source>
</evidence>
<keyword evidence="6 7" id="KW-0472">Membrane</keyword>
<dbReference type="PIRSF" id="PIRSF006324">
    <property type="entry name" value="LeuE"/>
    <property type="match status" value="1"/>
</dbReference>
<feature type="transmembrane region" description="Helical" evidence="7">
    <location>
        <begin position="6"/>
        <end position="25"/>
    </location>
</feature>
<comment type="subcellular location">
    <subcellularLocation>
        <location evidence="1">Cell membrane</location>
        <topology evidence="1">Multi-pass membrane protein</topology>
    </subcellularLocation>
</comment>
<evidence type="ECO:0000256" key="6">
    <source>
        <dbReference type="ARBA" id="ARBA00023136"/>
    </source>
</evidence>
<feature type="transmembrane region" description="Helical" evidence="7">
    <location>
        <begin position="187"/>
        <end position="205"/>
    </location>
</feature>
<evidence type="ECO:0000256" key="2">
    <source>
        <dbReference type="ARBA" id="ARBA00007928"/>
    </source>
</evidence>
<dbReference type="Proteomes" id="UP000254958">
    <property type="component" value="Unassembled WGS sequence"/>
</dbReference>
<feature type="transmembrane region" description="Helical" evidence="7">
    <location>
        <begin position="146"/>
        <end position="166"/>
    </location>
</feature>
<evidence type="ECO:0000313" key="10">
    <source>
        <dbReference type="Proteomes" id="UP000254958"/>
    </source>
</evidence>
<keyword evidence="5 7" id="KW-1133">Transmembrane helix</keyword>
<dbReference type="PANTHER" id="PTHR30086">
    <property type="entry name" value="ARGININE EXPORTER PROTEIN ARGO"/>
    <property type="match status" value="1"/>
</dbReference>
<organism evidence="9 10">
    <name type="scientific">Gluconacetobacter liquefaciens</name>
    <name type="common">Acetobacter liquefaciens</name>
    <dbReference type="NCBI Taxonomy" id="89584"/>
    <lineage>
        <taxon>Bacteria</taxon>
        <taxon>Pseudomonadati</taxon>
        <taxon>Pseudomonadota</taxon>
        <taxon>Alphaproteobacteria</taxon>
        <taxon>Acetobacterales</taxon>
        <taxon>Acetobacteraceae</taxon>
        <taxon>Gluconacetobacter</taxon>
    </lineage>
</organism>
<sequence length="208" mass="22278">MTLQSWLLYLNAVFLLSAIPGPNMTHIMTASIRYGVRRTIPDMAGCLLSLVALMAASALGLSAVLAASPILFTILKFAGAFYLIQLGVRGWLSNAPAAQAEGIVLPPLPWHASLRTSFLVGASNPKAIIFAASFLPQFVNPAAPQAPQYTLLIATSAVVEVLWYLVYAGSGARLAAVLSRAAWRRRMQRTSGALFILFGCVLLLHDPK</sequence>
<evidence type="ECO:0000313" key="9">
    <source>
        <dbReference type="EMBL" id="RDI38555.1"/>
    </source>
</evidence>
<dbReference type="InterPro" id="IPR001123">
    <property type="entry name" value="LeuE-type"/>
</dbReference>
<keyword evidence="4 7" id="KW-0812">Transmembrane</keyword>
<evidence type="ECO:0000256" key="3">
    <source>
        <dbReference type="ARBA" id="ARBA00022475"/>
    </source>
</evidence>
<dbReference type="GO" id="GO:0005886">
    <property type="term" value="C:plasma membrane"/>
    <property type="evidence" value="ECO:0007669"/>
    <property type="project" value="UniProtKB-SubCell"/>
</dbReference>
<evidence type="ECO:0000256" key="1">
    <source>
        <dbReference type="ARBA" id="ARBA00004651"/>
    </source>
</evidence>